<comment type="caution">
    <text evidence="1">The sequence shown here is derived from an EMBL/GenBank/DDBJ whole genome shotgun (WGS) entry which is preliminary data.</text>
</comment>
<gene>
    <name evidence="1" type="ORF">FWK35_00021332</name>
</gene>
<evidence type="ECO:0000313" key="1">
    <source>
        <dbReference type="EMBL" id="KAF0753696.1"/>
    </source>
</evidence>
<name>A0A6G0YD67_APHCR</name>
<dbReference type="EMBL" id="VUJU01004650">
    <property type="protein sequence ID" value="KAF0753696.1"/>
    <property type="molecule type" value="Genomic_DNA"/>
</dbReference>
<accession>A0A6G0YD67</accession>
<protein>
    <submittedName>
        <fullName evidence="1">Uncharacterized protein</fullName>
    </submittedName>
</protein>
<dbReference type="AlphaFoldDB" id="A0A6G0YD67"/>
<evidence type="ECO:0000313" key="2">
    <source>
        <dbReference type="Proteomes" id="UP000478052"/>
    </source>
</evidence>
<dbReference type="Proteomes" id="UP000478052">
    <property type="component" value="Unassembled WGS sequence"/>
</dbReference>
<keyword evidence="2" id="KW-1185">Reference proteome</keyword>
<reference evidence="1 2" key="1">
    <citation type="submission" date="2019-08" db="EMBL/GenBank/DDBJ databases">
        <title>Whole genome of Aphis craccivora.</title>
        <authorList>
            <person name="Voronova N.V."/>
            <person name="Shulinski R.S."/>
            <person name="Bandarenka Y.V."/>
            <person name="Zhorov D.G."/>
            <person name="Warner D."/>
        </authorList>
    </citation>
    <scope>NUCLEOTIDE SEQUENCE [LARGE SCALE GENOMIC DNA]</scope>
    <source>
        <strain evidence="1">180601</strain>
        <tissue evidence="1">Whole Body</tissue>
    </source>
</reference>
<proteinExistence type="predicted"/>
<organism evidence="1 2">
    <name type="scientific">Aphis craccivora</name>
    <name type="common">Cowpea aphid</name>
    <dbReference type="NCBI Taxonomy" id="307492"/>
    <lineage>
        <taxon>Eukaryota</taxon>
        <taxon>Metazoa</taxon>
        <taxon>Ecdysozoa</taxon>
        <taxon>Arthropoda</taxon>
        <taxon>Hexapoda</taxon>
        <taxon>Insecta</taxon>
        <taxon>Pterygota</taxon>
        <taxon>Neoptera</taxon>
        <taxon>Paraneoptera</taxon>
        <taxon>Hemiptera</taxon>
        <taxon>Sternorrhyncha</taxon>
        <taxon>Aphidomorpha</taxon>
        <taxon>Aphidoidea</taxon>
        <taxon>Aphididae</taxon>
        <taxon>Aphidini</taxon>
        <taxon>Aphis</taxon>
        <taxon>Aphis</taxon>
    </lineage>
</organism>
<sequence length="31" mass="3561">MYSITCRNNASILNFGGGFQWQSECPWTLVH</sequence>